<name>A0A7R7DVU1_9ACTN</name>
<dbReference type="InterPro" id="IPR012337">
    <property type="entry name" value="RNaseH-like_sf"/>
</dbReference>
<evidence type="ECO:0000256" key="1">
    <source>
        <dbReference type="ARBA" id="ARBA00002190"/>
    </source>
</evidence>
<evidence type="ECO:0000256" key="3">
    <source>
        <dbReference type="ARBA" id="ARBA00022578"/>
    </source>
</evidence>
<dbReference type="Pfam" id="PF00665">
    <property type="entry name" value="rve"/>
    <property type="match status" value="1"/>
</dbReference>
<evidence type="ECO:0000313" key="8">
    <source>
        <dbReference type="Proteomes" id="UP000611640"/>
    </source>
</evidence>
<dbReference type="PANTHER" id="PTHR10948">
    <property type="entry name" value="TRANSPOSASE"/>
    <property type="match status" value="1"/>
</dbReference>
<dbReference type="PANTHER" id="PTHR10948:SF23">
    <property type="entry name" value="TRANSPOSASE INSI FOR INSERTION SEQUENCE ELEMENT IS30A-RELATED"/>
    <property type="match status" value="1"/>
</dbReference>
<dbReference type="InterPro" id="IPR001584">
    <property type="entry name" value="Integrase_cat-core"/>
</dbReference>
<dbReference type="InterPro" id="IPR053392">
    <property type="entry name" value="Transposase_IS30-like"/>
</dbReference>
<dbReference type="RefSeq" id="WP_344319566.1">
    <property type="nucleotide sequence ID" value="NZ_AP023355.1"/>
</dbReference>
<gene>
    <name evidence="7" type="ORF">Athai_63220</name>
</gene>
<accession>A0A7R7DVU1</accession>
<sequence>MAAAGVLGLSHRRLIEYHWGAGASISQIAGMLDVAVSTISREISRYHSARHGTKNPRGGWLPPGRRGNYRWGYRADWAQRRAGQARRRPKPRLLWANRVLRELVVDGLARRWSPRQISRRLVIDFADRPDLRVCAETIYQAIYLQARGSLRELVDDALRSGRRQRRRQSRAATAARAALRAKPWVSEQVHISARPAQASDRAVPGHWEGDLVIGAGGRSAIVTLVERTTRYTMLGALPVDRSSPEVITVLRTLMARLPAALAQSITWDQGSELSEHAQFTLATGCPVFFCDPHHPWQRGSNENTNGLLRQYFPKGRYDFTTIDQHGLDIVAAELNDRPRETLDFHTPAERLTQLLASNNGDTTVALTP</sequence>
<feature type="domain" description="Integrase catalytic" evidence="6">
    <location>
        <begin position="191"/>
        <end position="355"/>
    </location>
</feature>
<keyword evidence="3" id="KW-0815">Transposition</keyword>
<keyword evidence="4" id="KW-0238">DNA-binding</keyword>
<dbReference type="InterPro" id="IPR025246">
    <property type="entry name" value="IS30-like_HTH"/>
</dbReference>
<dbReference type="EMBL" id="AP023355">
    <property type="protein sequence ID" value="BCJ38819.1"/>
    <property type="molecule type" value="Genomic_DNA"/>
</dbReference>
<evidence type="ECO:0000313" key="7">
    <source>
        <dbReference type="EMBL" id="BCJ38819.1"/>
    </source>
</evidence>
<evidence type="ECO:0000256" key="4">
    <source>
        <dbReference type="ARBA" id="ARBA00023125"/>
    </source>
</evidence>
<keyword evidence="8" id="KW-1185">Reference proteome</keyword>
<dbReference type="InterPro" id="IPR051917">
    <property type="entry name" value="Transposase-Integrase"/>
</dbReference>
<dbReference type="Gene3D" id="3.30.420.10">
    <property type="entry name" value="Ribonuclease H-like superfamily/Ribonuclease H"/>
    <property type="match status" value="1"/>
</dbReference>
<dbReference type="KEGG" id="atl:Athai_63220"/>
<organism evidence="7 8">
    <name type="scientific">Actinocatenispora thailandica</name>
    <dbReference type="NCBI Taxonomy" id="227318"/>
    <lineage>
        <taxon>Bacteria</taxon>
        <taxon>Bacillati</taxon>
        <taxon>Actinomycetota</taxon>
        <taxon>Actinomycetes</taxon>
        <taxon>Micromonosporales</taxon>
        <taxon>Micromonosporaceae</taxon>
        <taxon>Actinocatenispora</taxon>
    </lineage>
</organism>
<dbReference type="Pfam" id="PF13936">
    <property type="entry name" value="HTH_38"/>
    <property type="match status" value="1"/>
</dbReference>
<dbReference type="NCBIfam" id="NF033563">
    <property type="entry name" value="transpos_IS30"/>
    <property type="match status" value="1"/>
</dbReference>
<evidence type="ECO:0000259" key="6">
    <source>
        <dbReference type="PROSITE" id="PS50994"/>
    </source>
</evidence>
<dbReference type="GO" id="GO:0004803">
    <property type="term" value="F:transposase activity"/>
    <property type="evidence" value="ECO:0007669"/>
    <property type="project" value="InterPro"/>
</dbReference>
<reference evidence="7 8" key="1">
    <citation type="submission" date="2020-08" db="EMBL/GenBank/DDBJ databases">
        <title>Whole genome shotgun sequence of Actinocatenispora thailandica NBRC 105041.</title>
        <authorList>
            <person name="Komaki H."/>
            <person name="Tamura T."/>
        </authorList>
    </citation>
    <scope>NUCLEOTIDE SEQUENCE [LARGE SCALE GENOMIC DNA]</scope>
    <source>
        <strain evidence="7 8">NBRC 105041</strain>
    </source>
</reference>
<dbReference type="PROSITE" id="PS01043">
    <property type="entry name" value="TRANSPOSASE_IS30"/>
    <property type="match status" value="1"/>
</dbReference>
<comment type="function">
    <text evidence="1">Required for the transposition of the insertion element.</text>
</comment>
<dbReference type="GO" id="GO:0006313">
    <property type="term" value="P:DNA transposition"/>
    <property type="evidence" value="ECO:0007669"/>
    <property type="project" value="InterPro"/>
</dbReference>
<dbReference type="InterPro" id="IPR036397">
    <property type="entry name" value="RNaseH_sf"/>
</dbReference>
<dbReference type="GO" id="GO:0015074">
    <property type="term" value="P:DNA integration"/>
    <property type="evidence" value="ECO:0007669"/>
    <property type="project" value="InterPro"/>
</dbReference>
<dbReference type="GO" id="GO:0005829">
    <property type="term" value="C:cytosol"/>
    <property type="evidence" value="ECO:0007669"/>
    <property type="project" value="TreeGrafter"/>
</dbReference>
<evidence type="ECO:0000256" key="5">
    <source>
        <dbReference type="ARBA" id="ARBA00023172"/>
    </source>
</evidence>
<dbReference type="SUPFAM" id="SSF53098">
    <property type="entry name" value="Ribonuclease H-like"/>
    <property type="match status" value="1"/>
</dbReference>
<dbReference type="InterPro" id="IPR001598">
    <property type="entry name" value="Transposase_IS30_CS"/>
</dbReference>
<dbReference type="GO" id="GO:0003677">
    <property type="term" value="F:DNA binding"/>
    <property type="evidence" value="ECO:0007669"/>
    <property type="project" value="UniProtKB-KW"/>
</dbReference>
<dbReference type="Proteomes" id="UP000611640">
    <property type="component" value="Chromosome"/>
</dbReference>
<comment type="similarity">
    <text evidence="2">Belongs to the transposase IS30 family.</text>
</comment>
<dbReference type="AlphaFoldDB" id="A0A7R7DVU1"/>
<dbReference type="PROSITE" id="PS50994">
    <property type="entry name" value="INTEGRASE"/>
    <property type="match status" value="1"/>
</dbReference>
<keyword evidence="5" id="KW-0233">DNA recombination</keyword>
<protein>
    <submittedName>
        <fullName evidence="7">IS30 family transposase</fullName>
    </submittedName>
</protein>
<proteinExistence type="inferred from homology"/>
<evidence type="ECO:0000256" key="2">
    <source>
        <dbReference type="ARBA" id="ARBA00006363"/>
    </source>
</evidence>